<evidence type="ECO:0000313" key="2">
    <source>
        <dbReference type="Proteomes" id="UP000247233"/>
    </source>
</evidence>
<evidence type="ECO:0000313" key="1">
    <source>
        <dbReference type="EMBL" id="PWY92910.1"/>
    </source>
</evidence>
<comment type="caution">
    <text evidence="1">The sequence shown here is derived from an EMBL/GenBank/DDBJ whole genome shotgun (WGS) entry which is preliminary data.</text>
</comment>
<accession>A0A317X8L3</accession>
<protein>
    <submittedName>
        <fullName evidence="1">Uncharacterized protein</fullName>
    </submittedName>
</protein>
<keyword evidence="2" id="KW-1185">Reference proteome</keyword>
<name>A0A317X8L3_9EURO</name>
<reference evidence="1 2" key="1">
    <citation type="submission" date="2016-12" db="EMBL/GenBank/DDBJ databases">
        <title>The genomes of Aspergillus section Nigri reveals drivers in fungal speciation.</title>
        <authorList>
            <consortium name="DOE Joint Genome Institute"/>
            <person name="Vesth T.C."/>
            <person name="Nybo J."/>
            <person name="Theobald S."/>
            <person name="Brandl J."/>
            <person name="Frisvad J.C."/>
            <person name="Nielsen K.F."/>
            <person name="Lyhne E.K."/>
            <person name="Kogle M.E."/>
            <person name="Kuo A."/>
            <person name="Riley R."/>
            <person name="Clum A."/>
            <person name="Nolan M."/>
            <person name="Lipzen A."/>
            <person name="Salamov A."/>
            <person name="Henrissat B."/>
            <person name="Wiebenga A."/>
            <person name="De Vries R.P."/>
            <person name="Grigoriev I.V."/>
            <person name="Mortensen U.H."/>
            <person name="Andersen M.R."/>
            <person name="Baker S.E."/>
        </authorList>
    </citation>
    <scope>NUCLEOTIDE SEQUENCE [LARGE SCALE GENOMIC DNA]</scope>
    <source>
        <strain evidence="1 2">CBS 117.55</strain>
    </source>
</reference>
<dbReference type="EMBL" id="MSFL01000001">
    <property type="protein sequence ID" value="PWY92910.1"/>
    <property type="molecule type" value="Genomic_DNA"/>
</dbReference>
<organism evidence="1 2">
    <name type="scientific">Aspergillus heteromorphus CBS 117.55</name>
    <dbReference type="NCBI Taxonomy" id="1448321"/>
    <lineage>
        <taxon>Eukaryota</taxon>
        <taxon>Fungi</taxon>
        <taxon>Dikarya</taxon>
        <taxon>Ascomycota</taxon>
        <taxon>Pezizomycotina</taxon>
        <taxon>Eurotiomycetes</taxon>
        <taxon>Eurotiomycetidae</taxon>
        <taxon>Eurotiales</taxon>
        <taxon>Aspergillaceae</taxon>
        <taxon>Aspergillus</taxon>
        <taxon>Aspergillus subgen. Circumdati</taxon>
    </lineage>
</organism>
<dbReference type="GeneID" id="37060926"/>
<sequence>MMPPSARTVTTSKSKVVALWPVACGLWLPGSSRPGNSEQRTTCLPSFPINLSSSSPGLGMSDNPNPNPFPFPFPFLTSAPENKTLLELRSLTVDRSYYCPVAFAGTTVWGEWLQPPPRTGSDGSFWKKGYLSTMGIRETRLRSRHVVPGQHNDIIASHNGFCPVVRPVE</sequence>
<dbReference type="Proteomes" id="UP000247233">
    <property type="component" value="Unassembled WGS sequence"/>
</dbReference>
<dbReference type="AlphaFoldDB" id="A0A317X8L3"/>
<dbReference type="RefSeq" id="XP_025404649.1">
    <property type="nucleotide sequence ID" value="XM_025538689.1"/>
</dbReference>
<proteinExistence type="predicted"/>
<gene>
    <name evidence="1" type="ORF">BO70DRAFT_21580</name>
</gene>
<dbReference type="VEuPathDB" id="FungiDB:BO70DRAFT_21580"/>